<evidence type="ECO:0000259" key="5">
    <source>
        <dbReference type="Pfam" id="PF20703"/>
    </source>
</evidence>
<dbReference type="InterPro" id="IPR011047">
    <property type="entry name" value="Quinoprotein_ADH-like_sf"/>
</dbReference>
<dbReference type="SUPFAM" id="SSF50998">
    <property type="entry name" value="Quinoprotein alcohol dehydrogenase-like"/>
    <property type="match status" value="1"/>
</dbReference>
<feature type="domain" description="Novel STAND NTPase 1" evidence="5">
    <location>
        <begin position="275"/>
        <end position="683"/>
    </location>
</feature>
<feature type="region of interest" description="Disordered" evidence="4">
    <location>
        <begin position="251"/>
        <end position="275"/>
    </location>
</feature>
<feature type="repeat" description="WD" evidence="3">
    <location>
        <begin position="1008"/>
        <end position="1049"/>
    </location>
</feature>
<reference evidence="6 7" key="1">
    <citation type="journal article" date="2019" name="Int. J. Syst. Evol. Microbiol.">
        <title>The Global Catalogue of Microorganisms (GCM) 10K type strain sequencing project: providing services to taxonomists for standard genome sequencing and annotation.</title>
        <authorList>
            <consortium name="The Broad Institute Genomics Platform"/>
            <consortium name="The Broad Institute Genome Sequencing Center for Infectious Disease"/>
            <person name="Wu L."/>
            <person name="Ma J."/>
        </authorList>
    </citation>
    <scope>NUCLEOTIDE SEQUENCE [LARGE SCALE GENOMIC DNA]</scope>
    <source>
        <strain evidence="6 7">JCM 14924</strain>
    </source>
</reference>
<dbReference type="Gene3D" id="3.40.50.1460">
    <property type="match status" value="1"/>
</dbReference>
<feature type="region of interest" description="Disordered" evidence="4">
    <location>
        <begin position="1320"/>
        <end position="1340"/>
    </location>
</feature>
<gene>
    <name evidence="6" type="ORF">GCM10009787_60080</name>
</gene>
<feature type="repeat" description="WD" evidence="3">
    <location>
        <begin position="820"/>
        <end position="861"/>
    </location>
</feature>
<dbReference type="InterPro" id="IPR020472">
    <property type="entry name" value="WD40_PAC1"/>
</dbReference>
<evidence type="ECO:0000313" key="6">
    <source>
        <dbReference type="EMBL" id="GAA2202172.1"/>
    </source>
</evidence>
<dbReference type="RefSeq" id="WP_346163924.1">
    <property type="nucleotide sequence ID" value="NZ_BAAAOQ010000022.1"/>
</dbReference>
<dbReference type="InterPro" id="IPR001680">
    <property type="entry name" value="WD40_rpt"/>
</dbReference>
<dbReference type="InterPro" id="IPR015943">
    <property type="entry name" value="WD40/YVTN_repeat-like_dom_sf"/>
</dbReference>
<dbReference type="InterPro" id="IPR027417">
    <property type="entry name" value="P-loop_NTPase"/>
</dbReference>
<evidence type="ECO:0000256" key="2">
    <source>
        <dbReference type="ARBA" id="ARBA00022737"/>
    </source>
</evidence>
<dbReference type="InterPro" id="IPR036322">
    <property type="entry name" value="WD40_repeat_dom_sf"/>
</dbReference>
<feature type="repeat" description="WD" evidence="3">
    <location>
        <begin position="1147"/>
        <end position="1188"/>
    </location>
</feature>
<dbReference type="PANTHER" id="PTHR19848:SF8">
    <property type="entry name" value="F-BOX AND WD REPEAT DOMAIN CONTAINING 7"/>
    <property type="match status" value="1"/>
</dbReference>
<dbReference type="NCBIfam" id="NF047832">
    <property type="entry name" value="caspase_w_EACC1"/>
    <property type="match status" value="1"/>
</dbReference>
<dbReference type="EMBL" id="BAAAOQ010000022">
    <property type="protein sequence ID" value="GAA2202172.1"/>
    <property type="molecule type" value="Genomic_DNA"/>
</dbReference>
<dbReference type="SUPFAM" id="SSF50978">
    <property type="entry name" value="WD40 repeat-like"/>
    <property type="match status" value="1"/>
</dbReference>
<protein>
    <recommendedName>
        <fullName evidence="5">Novel STAND NTPase 1 domain-containing protein</fullName>
    </recommendedName>
</protein>
<keyword evidence="7" id="KW-1185">Reference proteome</keyword>
<keyword evidence="1 3" id="KW-0853">WD repeat</keyword>
<keyword evidence="2" id="KW-0677">Repeat</keyword>
<feature type="region of interest" description="Disordered" evidence="4">
    <location>
        <begin position="1195"/>
        <end position="1221"/>
    </location>
</feature>
<dbReference type="SMART" id="SM00320">
    <property type="entry name" value="WD40"/>
    <property type="match status" value="13"/>
</dbReference>
<feature type="repeat" description="WD" evidence="3">
    <location>
        <begin position="1104"/>
        <end position="1135"/>
    </location>
</feature>
<dbReference type="Proteomes" id="UP001501391">
    <property type="component" value="Unassembled WGS sequence"/>
</dbReference>
<evidence type="ECO:0000256" key="3">
    <source>
        <dbReference type="PROSITE-ProRule" id="PRU00221"/>
    </source>
</evidence>
<dbReference type="PROSITE" id="PS00678">
    <property type="entry name" value="WD_REPEATS_1"/>
    <property type="match status" value="6"/>
</dbReference>
<feature type="repeat" description="WD" evidence="3">
    <location>
        <begin position="1381"/>
        <end position="1422"/>
    </location>
</feature>
<feature type="compositionally biased region" description="Basic and acidic residues" evidence="4">
    <location>
        <begin position="262"/>
        <end position="274"/>
    </location>
</feature>
<accession>A0ABN3BZA9</accession>
<evidence type="ECO:0000256" key="4">
    <source>
        <dbReference type="SAM" id="MobiDB-lite"/>
    </source>
</evidence>
<dbReference type="PRINTS" id="PR00320">
    <property type="entry name" value="GPROTEINBRPT"/>
</dbReference>
<dbReference type="PROSITE" id="PS50082">
    <property type="entry name" value="WD_REPEATS_2"/>
    <property type="match status" value="8"/>
</dbReference>
<sequence>MAARLGDHTGASVLLVGTGRHDERSDLPDVAAVSRTLVDLREMYVERCGLPRSAVTVVHDPANVEAFGQAVAEAAESAEGLLLVHYVGHGLVAEDGTLHLATAGSVSRGDRVRFTALPYDVLRACVAGSAAGARIVVLDCCYSGLAVASGTLGPDRADAVTGLARIAGALVLTATGGSTPALAPQGDRHTAFSGALLRLLTTGLPGGPPVFTLDEVHRQLVLSLTAAGLPKPRRALSGDLGGLVVADNPAWTPAEAASPPDAPRDPGHDTRPDCPYKGLDAFTQDDERLFFGRDRLVTELLTRLRECAMDGRPLAVLGPSGAGKSSVLGAGLLPALVQGRLRVAGSAWWPRRVVTPTGDPVGVLAAVVEELTGTPAEQAAARLRADPGSFGTLLLTGRQERLVLVVDQFEELFNEGASEADRLVFVRALVTATGGGSPAPTALVVLCVRADFYDRCAAFPELAPALENRPLTVRAMRQEEVRDAITKPAAVVGRRVDPDLVEVLLNDLGEGGWDTGEGWYEPGRLPLLSYALSETWERGAGAALSVADYLRTGGISRALSDRADEALDSLDEAGRDCARRLLLRLVHLDEDTVPTRRRLHRDRLLASLPDPAAAQAVLDAFGAARLITQDGADSHATVQIVHDALLREWHVLRGWLKGDQAGLLLEHRLLDDAERWAARDREPGLLYDGAPLAAAEHWAAADPDRVPGLPPVAQEFLAAGTRRRRRRRRVRNLVTTALALLLVATATAGGLAYQQRREALREARASAARSMVSKAELLRDSDPRLALQLGAAAHRLDPDNPATRASLHETLTTSRYAASLDGFGDEPTAVALSPDGRTLAAATADGRLRFWDVTRAARPKLLKKAWARGTAGARTAGGAVSALAWRPDGKFLAAGGPREMTLWDTSDRRAPKPRSPLSGFGTPVVALAWSADGTRLAMATLHVTLLIDLDDPRVYIGLRHESEPYDLPRLALSPDGDLLVTGDGDDSVQLWDVTGTKAVRRGPPLPPVSTEEAPVTAVALSSDGGTLAVGTRAGEVGFWSVRNRRAPERLYPRYSSYVGLADQVTGLAFADGDTRLVIASQDGTVQLAQVSGSGFERTDRPLVHGAAVTSVSVAARRDLAVTGGADGRVVLWDMSDRGLPRPAGAPLAGHHPRSTVGHLSLGGSLLASSADDGKVLVWDVSARARPQALPPVVYRRGTDVSAPPGSALSPDGRRLATSGGTDSTQVVLWRAGRGSFRAEGAPLTGHRSRLQTFAWSPDGRRLVTGDAEGVVIVWRVSGSGAPVRTATLKHPRGAFDAVFSASGRRLATIGGDGKVSLWDMSGETGRPRGLGGVDSGQMGNRRSSMALSPDGRLLAVGHTSASFSLWDVTDPARARRLARTDVGHIGPVGAIAFSPDGSRVATGSVDGALVLWDVTDRSRPRRIGPALYSRRIGFPLSMLFLPGGRRLAVQGISSVDLWDLSEVASPGADLLPEACARLGGASLDRAAWKAHAGETAYVTTCRGADG</sequence>
<proteinExistence type="predicted"/>
<dbReference type="PROSITE" id="PS50294">
    <property type="entry name" value="WD_REPEATS_REGION"/>
    <property type="match status" value="5"/>
</dbReference>
<dbReference type="InterPro" id="IPR019775">
    <property type="entry name" value="WD40_repeat_CS"/>
</dbReference>
<evidence type="ECO:0000256" key="1">
    <source>
        <dbReference type="ARBA" id="ARBA00022574"/>
    </source>
</evidence>
<feature type="repeat" description="WD" evidence="3">
    <location>
        <begin position="970"/>
        <end position="1001"/>
    </location>
</feature>
<evidence type="ECO:0000313" key="7">
    <source>
        <dbReference type="Proteomes" id="UP001501391"/>
    </source>
</evidence>
<feature type="repeat" description="WD" evidence="3">
    <location>
        <begin position="1287"/>
        <end position="1321"/>
    </location>
</feature>
<feature type="repeat" description="WD" evidence="3">
    <location>
        <begin position="1243"/>
        <end position="1277"/>
    </location>
</feature>
<dbReference type="Pfam" id="PF00400">
    <property type="entry name" value="WD40"/>
    <property type="match status" value="7"/>
</dbReference>
<dbReference type="Pfam" id="PF20703">
    <property type="entry name" value="nSTAND1"/>
    <property type="match status" value="1"/>
</dbReference>
<organism evidence="6 7">
    <name type="scientific">Streptomyces bangladeshensis</name>
    <dbReference type="NCBI Taxonomy" id="295352"/>
    <lineage>
        <taxon>Bacteria</taxon>
        <taxon>Bacillati</taxon>
        <taxon>Actinomycetota</taxon>
        <taxon>Actinomycetes</taxon>
        <taxon>Kitasatosporales</taxon>
        <taxon>Streptomycetaceae</taxon>
        <taxon>Streptomyces</taxon>
    </lineage>
</organism>
<dbReference type="Gene3D" id="2.130.10.10">
    <property type="entry name" value="YVTN repeat-like/Quinoprotein amine dehydrogenase"/>
    <property type="match status" value="4"/>
</dbReference>
<comment type="caution">
    <text evidence="6">The sequence shown here is derived from an EMBL/GenBank/DDBJ whole genome shotgun (WGS) entry which is preliminary data.</text>
</comment>
<dbReference type="SUPFAM" id="SSF52540">
    <property type="entry name" value="P-loop containing nucleoside triphosphate hydrolases"/>
    <property type="match status" value="1"/>
</dbReference>
<dbReference type="InterPro" id="IPR049052">
    <property type="entry name" value="nSTAND1"/>
</dbReference>
<dbReference type="CDD" id="cd00200">
    <property type="entry name" value="WD40"/>
    <property type="match status" value="1"/>
</dbReference>
<dbReference type="PANTHER" id="PTHR19848">
    <property type="entry name" value="WD40 REPEAT PROTEIN"/>
    <property type="match status" value="1"/>
</dbReference>
<name>A0ABN3BZA9_9ACTN</name>